<dbReference type="Proteomes" id="UP001056120">
    <property type="component" value="Linkage Group LG21"/>
</dbReference>
<reference evidence="2" key="1">
    <citation type="journal article" date="2022" name="Mol. Ecol. Resour.">
        <title>The genomes of chicory, endive, great burdock and yacon provide insights into Asteraceae palaeo-polyploidization history and plant inulin production.</title>
        <authorList>
            <person name="Fan W."/>
            <person name="Wang S."/>
            <person name="Wang H."/>
            <person name="Wang A."/>
            <person name="Jiang F."/>
            <person name="Liu H."/>
            <person name="Zhao H."/>
            <person name="Xu D."/>
            <person name="Zhang Y."/>
        </authorList>
    </citation>
    <scope>NUCLEOTIDE SEQUENCE [LARGE SCALE GENOMIC DNA]</scope>
    <source>
        <strain evidence="2">cv. Yunnan</strain>
    </source>
</reference>
<evidence type="ECO:0000313" key="1">
    <source>
        <dbReference type="EMBL" id="KAI3732427.1"/>
    </source>
</evidence>
<organism evidence="1 2">
    <name type="scientific">Smallanthus sonchifolius</name>
    <dbReference type="NCBI Taxonomy" id="185202"/>
    <lineage>
        <taxon>Eukaryota</taxon>
        <taxon>Viridiplantae</taxon>
        <taxon>Streptophyta</taxon>
        <taxon>Embryophyta</taxon>
        <taxon>Tracheophyta</taxon>
        <taxon>Spermatophyta</taxon>
        <taxon>Magnoliopsida</taxon>
        <taxon>eudicotyledons</taxon>
        <taxon>Gunneridae</taxon>
        <taxon>Pentapetalae</taxon>
        <taxon>asterids</taxon>
        <taxon>campanulids</taxon>
        <taxon>Asterales</taxon>
        <taxon>Asteraceae</taxon>
        <taxon>Asteroideae</taxon>
        <taxon>Heliantheae alliance</taxon>
        <taxon>Millerieae</taxon>
        <taxon>Smallanthus</taxon>
    </lineage>
</organism>
<reference evidence="1 2" key="2">
    <citation type="journal article" date="2022" name="Mol. Ecol. Resour.">
        <title>The genomes of chicory, endive, great burdock and yacon provide insights into Asteraceae paleo-polyploidization history and plant inulin production.</title>
        <authorList>
            <person name="Fan W."/>
            <person name="Wang S."/>
            <person name="Wang H."/>
            <person name="Wang A."/>
            <person name="Jiang F."/>
            <person name="Liu H."/>
            <person name="Zhao H."/>
            <person name="Xu D."/>
            <person name="Zhang Y."/>
        </authorList>
    </citation>
    <scope>NUCLEOTIDE SEQUENCE [LARGE SCALE GENOMIC DNA]</scope>
    <source>
        <strain evidence="2">cv. Yunnan</strain>
        <tissue evidence="1">Leaves</tissue>
    </source>
</reference>
<proteinExistence type="predicted"/>
<gene>
    <name evidence="1" type="ORF">L1987_63632</name>
</gene>
<name>A0ACB9CDT3_9ASTR</name>
<evidence type="ECO:0000313" key="2">
    <source>
        <dbReference type="Proteomes" id="UP001056120"/>
    </source>
</evidence>
<sequence>MPLPKSPFTDSQGHSSHPSVCHTSSVGKPVQESILPMLVKESLKALGGLGLLSLGGKFLLRRVFEVVAEERSSKAFVALCLLTVTGTSLITQKLGFSDTLRAFLAGALLAETNFRTQIKAHKAFRGITSWVILCDDLNIYRYAVTFPRMGECIVTVSRFNFFSLANRLRVLPLELNKLLIIVVVLPMALTPLLNDLGRKAADFIGENIDKEDKPAEVVNFDATDPVVILGFGQMSEVLANFLSTPLANGIDGDVGWPFVAFELDPSVEKERNDPNLIICLSKCNK</sequence>
<comment type="caution">
    <text evidence="1">The sequence shown here is derived from an EMBL/GenBank/DDBJ whole genome shotgun (WGS) entry which is preliminary data.</text>
</comment>
<keyword evidence="2" id="KW-1185">Reference proteome</keyword>
<dbReference type="EMBL" id="CM042038">
    <property type="protein sequence ID" value="KAI3732427.1"/>
    <property type="molecule type" value="Genomic_DNA"/>
</dbReference>
<protein>
    <submittedName>
        <fullName evidence="1">Uncharacterized protein</fullName>
    </submittedName>
</protein>
<accession>A0ACB9CDT3</accession>